<protein>
    <recommendedName>
        <fullName evidence="6">Glycoside hydrolase family 5 domain-containing protein</fullName>
    </recommendedName>
</protein>
<gene>
    <name evidence="7" type="ORF">AB1Y20_003635</name>
</gene>
<evidence type="ECO:0000256" key="4">
    <source>
        <dbReference type="SAM" id="MobiDB-lite"/>
    </source>
</evidence>
<accession>A0AB34J4F6</accession>
<feature type="region of interest" description="Disordered" evidence="4">
    <location>
        <begin position="786"/>
        <end position="885"/>
    </location>
</feature>
<feature type="domain" description="Glycoside hydrolase family 5" evidence="6">
    <location>
        <begin position="221"/>
        <end position="476"/>
    </location>
</feature>
<evidence type="ECO:0000259" key="6">
    <source>
        <dbReference type="Pfam" id="PF00150"/>
    </source>
</evidence>
<feature type="compositionally biased region" description="Pro residues" evidence="4">
    <location>
        <begin position="667"/>
        <end position="688"/>
    </location>
</feature>
<dbReference type="GO" id="GO:0004553">
    <property type="term" value="F:hydrolase activity, hydrolyzing O-glycosyl compounds"/>
    <property type="evidence" value="ECO:0007669"/>
    <property type="project" value="InterPro"/>
</dbReference>
<dbReference type="AlphaFoldDB" id="A0AB34J4F6"/>
<feature type="compositionally biased region" description="Pro residues" evidence="4">
    <location>
        <begin position="790"/>
        <end position="801"/>
    </location>
</feature>
<keyword evidence="5" id="KW-1133">Transmembrane helix</keyword>
<sequence length="885" mass="94859">MASECSSGLPHDALAAECAGWCSVREAHSHCTWCKCRACPFCASPSPRSHVYASAGEAMVGCDASPALAEATPASASPETLREACEAACDAAAPRCASFTLSAAECTLHADVPSRFCAKPGWSVYWRVELGGGEAAGGVAPRAAPRRPLVRGARLLDSASGEELRLHGVNFYLDYLRVDDLPLLQALLPRANLVRLVGVFWHDAADEADCPCCVDDEAAGYFAPSCLASLKAAISTVTSRGIWVIVTGKARFAAGERYPEVADVFHDEALAARYRALWRMLATELRDVPLIAGLEPLSEPRSKIVSQAVVRRFYEGVCGVIAAVDARTPCVVGPTPYYKVWQLNETMLLRTQSGRQMENIIYTFDFFDPWDYVTSDVADQYSYPGTYACADAFRGWVPTFCENSQQLVRVDASWIEWLLQRNPVKLAREHGVPVYCNQWGVKRSVSEASGRLLYAEDVASLFEKDGVHSTLWIWRSYRKDSWGFELVHEDAERHEMEDVRLMSALNRVWGAGHAAAAHAGGRARCTNALDAAANCWPTRCCSDPQYTCYPKFPAVAQCRRDGCPAGWACSFAAALAPDLPPLPPPPPPPPPPSPPPCPSPSPPPSPPLPSPSPSPSPTPPSPSKQLPPCPRHKYLPPAPPRHTTAPPPTPRGGPIRGADAPKRHPTATPPPAALALPPSTPAPPPPPDSTLMTGVLVLLLLASCSIAIPLVVRDACRRWRGFHRVHATEPSLDDGEWADEAEAEMEAEMEGVEAYRGQWSDGEAEPRGAAGGGRARLCLAECARARSPRGEPPAAAPPAAGPNPALLEARATLRPVGAPPRPGGGSSAAPRPQVIRAVSESERSALRSVGVQLPSAEGALEPSYDAAHTSQRSIYSCGSRAGRRR</sequence>
<comment type="caution">
    <text evidence="7">The sequence shown here is derived from an EMBL/GenBank/DDBJ whole genome shotgun (WGS) entry which is preliminary data.</text>
</comment>
<dbReference type="Pfam" id="PF00150">
    <property type="entry name" value="Cellulase"/>
    <property type="match status" value="1"/>
</dbReference>
<dbReference type="InterPro" id="IPR001547">
    <property type="entry name" value="Glyco_hydro_5"/>
</dbReference>
<evidence type="ECO:0000256" key="2">
    <source>
        <dbReference type="ARBA" id="ARBA00022801"/>
    </source>
</evidence>
<keyword evidence="2" id="KW-0378">Hydrolase</keyword>
<dbReference type="GO" id="GO:0000272">
    <property type="term" value="P:polysaccharide catabolic process"/>
    <property type="evidence" value="ECO:0007669"/>
    <property type="project" value="InterPro"/>
</dbReference>
<feature type="region of interest" description="Disordered" evidence="4">
    <location>
        <begin position="580"/>
        <end position="688"/>
    </location>
</feature>
<feature type="compositionally biased region" description="Pro residues" evidence="4">
    <location>
        <begin position="580"/>
        <end position="629"/>
    </location>
</feature>
<evidence type="ECO:0000313" key="7">
    <source>
        <dbReference type="EMBL" id="KAL1514538.1"/>
    </source>
</evidence>
<organism evidence="7 8">
    <name type="scientific">Prymnesium parvum</name>
    <name type="common">Toxic golden alga</name>
    <dbReference type="NCBI Taxonomy" id="97485"/>
    <lineage>
        <taxon>Eukaryota</taxon>
        <taxon>Haptista</taxon>
        <taxon>Haptophyta</taxon>
        <taxon>Prymnesiophyceae</taxon>
        <taxon>Prymnesiales</taxon>
        <taxon>Prymnesiaceae</taxon>
        <taxon>Prymnesium</taxon>
    </lineage>
</organism>
<evidence type="ECO:0000256" key="1">
    <source>
        <dbReference type="ARBA" id="ARBA00005641"/>
    </source>
</evidence>
<evidence type="ECO:0000256" key="5">
    <source>
        <dbReference type="SAM" id="Phobius"/>
    </source>
</evidence>
<dbReference type="Proteomes" id="UP001515480">
    <property type="component" value="Unassembled WGS sequence"/>
</dbReference>
<evidence type="ECO:0000256" key="3">
    <source>
        <dbReference type="ARBA" id="ARBA00023295"/>
    </source>
</evidence>
<dbReference type="InterPro" id="IPR017853">
    <property type="entry name" value="GH"/>
</dbReference>
<keyword evidence="5" id="KW-0472">Membrane</keyword>
<keyword evidence="5" id="KW-0812">Transmembrane</keyword>
<keyword evidence="8" id="KW-1185">Reference proteome</keyword>
<name>A0AB34J4F6_PRYPA</name>
<reference evidence="7 8" key="1">
    <citation type="journal article" date="2024" name="Science">
        <title>Giant polyketide synthase enzymes in the biosynthesis of giant marine polyether toxins.</title>
        <authorList>
            <person name="Fallon T.R."/>
            <person name="Shende V.V."/>
            <person name="Wierzbicki I.H."/>
            <person name="Pendleton A.L."/>
            <person name="Watervoot N.F."/>
            <person name="Auber R.P."/>
            <person name="Gonzalez D.J."/>
            <person name="Wisecaver J.H."/>
            <person name="Moore B.S."/>
        </authorList>
    </citation>
    <scope>NUCLEOTIDE SEQUENCE [LARGE SCALE GENOMIC DNA]</scope>
    <source>
        <strain evidence="7 8">12B1</strain>
    </source>
</reference>
<dbReference type="EMBL" id="JBGBPQ010000012">
    <property type="protein sequence ID" value="KAL1514538.1"/>
    <property type="molecule type" value="Genomic_DNA"/>
</dbReference>
<dbReference type="PRINTS" id="PR01217">
    <property type="entry name" value="PRICHEXTENSN"/>
</dbReference>
<dbReference type="SUPFAM" id="SSF51445">
    <property type="entry name" value="(Trans)glycosidases"/>
    <property type="match status" value="1"/>
</dbReference>
<proteinExistence type="inferred from homology"/>
<feature type="compositionally biased region" description="Pro residues" evidence="4">
    <location>
        <begin position="636"/>
        <end position="651"/>
    </location>
</feature>
<comment type="similarity">
    <text evidence="1">Belongs to the glycosyl hydrolase 5 (cellulase A) family.</text>
</comment>
<keyword evidence="3" id="KW-0326">Glycosidase</keyword>
<dbReference type="Gene3D" id="3.20.20.80">
    <property type="entry name" value="Glycosidases"/>
    <property type="match status" value="1"/>
</dbReference>
<evidence type="ECO:0000313" key="8">
    <source>
        <dbReference type="Proteomes" id="UP001515480"/>
    </source>
</evidence>
<feature type="transmembrane region" description="Helical" evidence="5">
    <location>
        <begin position="691"/>
        <end position="712"/>
    </location>
</feature>